<dbReference type="EMBL" id="UOFL01000101">
    <property type="protein sequence ID" value="VAW76166.1"/>
    <property type="molecule type" value="Genomic_DNA"/>
</dbReference>
<accession>A0A3B0Z649</accession>
<evidence type="ECO:0000256" key="1">
    <source>
        <dbReference type="SAM" id="MobiDB-lite"/>
    </source>
</evidence>
<feature type="region of interest" description="Disordered" evidence="1">
    <location>
        <begin position="419"/>
        <end position="456"/>
    </location>
</feature>
<sequence length="456" mass="51671">MDISHLDEHQELALALYRQRKGLLEKNWVDSRILESVESRLRAHLFVLSHYVDKEEEMPDAEHEVFIFLARRILAFSEETQALAWNIAIDCLLEPGAKAEGASTALVLFSMHEKHSKLLEEAYQEKQELRAAILDIWQKTDALVSSEIIRQSDLLSLPKEHQSAIVNYAAHRKEYNTDYFQNYYMSIINGQGEVHLHLLEAAIFAGLVRGDNNARTALLRGIEQYPDTEVQLRLLRLAALTGSPELLGVLEAYTRSSPEEGYYLLALHGNKAAVPVILEGLKQASQIEDAEKGWLLLTNFSLPQIARMYLASDSNDDDYDDEIFELDDEFAEDDESDTVADVAVAMQWWKENREHWPEEERRLKGQAVPESGLASLATLTSGQVGRDLLDALSLELKAPLRDSSAIWFEQRKQFLQEYSNGDEGSDLTMASNRQVSKPEPGHKRPPAVGRPYARAR</sequence>
<dbReference type="AlphaFoldDB" id="A0A3B0Z649"/>
<organism evidence="2">
    <name type="scientific">hydrothermal vent metagenome</name>
    <dbReference type="NCBI Taxonomy" id="652676"/>
    <lineage>
        <taxon>unclassified sequences</taxon>
        <taxon>metagenomes</taxon>
        <taxon>ecological metagenomes</taxon>
    </lineage>
</organism>
<proteinExistence type="predicted"/>
<evidence type="ECO:0000313" key="2">
    <source>
        <dbReference type="EMBL" id="VAW76166.1"/>
    </source>
</evidence>
<gene>
    <name evidence="2" type="ORF">MNBD_GAMMA12-1836</name>
</gene>
<reference evidence="2" key="1">
    <citation type="submission" date="2018-06" db="EMBL/GenBank/DDBJ databases">
        <authorList>
            <person name="Zhirakovskaya E."/>
        </authorList>
    </citation>
    <scope>NUCLEOTIDE SEQUENCE</scope>
</reference>
<name>A0A3B0Z649_9ZZZZ</name>
<protein>
    <submittedName>
        <fullName evidence="2">Uncharacterized protein</fullName>
    </submittedName>
</protein>